<evidence type="ECO:0000313" key="1">
    <source>
        <dbReference type="Proteomes" id="UP000036681"/>
    </source>
</evidence>
<reference evidence="2" key="1">
    <citation type="submission" date="2023-03" db="UniProtKB">
        <authorList>
            <consortium name="WormBaseParasite"/>
        </authorList>
    </citation>
    <scope>IDENTIFICATION</scope>
</reference>
<proteinExistence type="predicted"/>
<accession>A0A9J2PYZ6</accession>
<keyword evidence="1" id="KW-1185">Reference proteome</keyword>
<dbReference type="InterPro" id="IPR008042">
    <property type="entry name" value="Retrotrans_Pao"/>
</dbReference>
<dbReference type="WBParaSite" id="ALUE_0001485601-mRNA-1">
    <property type="protein sequence ID" value="ALUE_0001485601-mRNA-1"/>
    <property type="gene ID" value="ALUE_0001485601"/>
</dbReference>
<dbReference type="Pfam" id="PF05380">
    <property type="entry name" value="Peptidase_A17"/>
    <property type="match status" value="1"/>
</dbReference>
<evidence type="ECO:0000313" key="2">
    <source>
        <dbReference type="WBParaSite" id="ALUE_0001485601-mRNA-1"/>
    </source>
</evidence>
<organism evidence="1 2">
    <name type="scientific">Ascaris lumbricoides</name>
    <name type="common">Giant roundworm</name>
    <dbReference type="NCBI Taxonomy" id="6252"/>
    <lineage>
        <taxon>Eukaryota</taxon>
        <taxon>Metazoa</taxon>
        <taxon>Ecdysozoa</taxon>
        <taxon>Nematoda</taxon>
        <taxon>Chromadorea</taxon>
        <taxon>Rhabditida</taxon>
        <taxon>Spirurina</taxon>
        <taxon>Ascaridomorpha</taxon>
        <taxon>Ascaridoidea</taxon>
        <taxon>Ascarididae</taxon>
        <taxon>Ascaris</taxon>
    </lineage>
</organism>
<dbReference type="AlphaFoldDB" id="A0A9J2PYZ6"/>
<sequence length="134" mass="15044">MLSHDGAVILTSCHEYVALENSMANIHNASSSASARAIYVCTIRKETDKGSPTVLVMAKSRISPIEYLPLHRFELLGVLNEARSFQFVRKQLPLNDTGDINKDDFPSMNRFRETIANLVRCTFISAILQEKEQS</sequence>
<dbReference type="Proteomes" id="UP000036681">
    <property type="component" value="Unplaced"/>
</dbReference>
<name>A0A9J2PYZ6_ASCLU</name>
<protein>
    <submittedName>
        <fullName evidence="2">Uncharacterized protein</fullName>
    </submittedName>
</protein>